<evidence type="ECO:0000256" key="5">
    <source>
        <dbReference type="ARBA" id="ARBA00037900"/>
    </source>
</evidence>
<comment type="pathway">
    <text evidence="5">Cofactor biosynthesis; nicotinate biosynthesis; nicotinate from nicotinamide: step 1/1.</text>
</comment>
<dbReference type="Pfam" id="PF00857">
    <property type="entry name" value="Isochorismatase"/>
    <property type="match status" value="1"/>
</dbReference>
<dbReference type="Proteomes" id="UP000502498">
    <property type="component" value="Chromosome"/>
</dbReference>
<dbReference type="PANTHER" id="PTHR11080:SF2">
    <property type="entry name" value="LD05707P"/>
    <property type="match status" value="1"/>
</dbReference>
<evidence type="ECO:0000256" key="4">
    <source>
        <dbReference type="ARBA" id="ARBA00022801"/>
    </source>
</evidence>
<evidence type="ECO:0000256" key="3">
    <source>
        <dbReference type="ARBA" id="ARBA00022723"/>
    </source>
</evidence>
<dbReference type="RefSeq" id="WP_172989225.1">
    <property type="nucleotide sequence ID" value="NZ_CP054038.1"/>
</dbReference>
<dbReference type="AlphaFoldDB" id="A0A7D4TQ19"/>
<dbReference type="PANTHER" id="PTHR11080">
    <property type="entry name" value="PYRAZINAMIDASE/NICOTINAMIDASE"/>
    <property type="match status" value="1"/>
</dbReference>
<dbReference type="GO" id="GO:0008936">
    <property type="term" value="F:nicotinamidase activity"/>
    <property type="evidence" value="ECO:0007669"/>
    <property type="project" value="UniProtKB-EC"/>
</dbReference>
<gene>
    <name evidence="9" type="ORF">HQM25_04905</name>
</gene>
<organism evidence="9 10">
    <name type="scientific">Microbacterium hominis</name>
    <dbReference type="NCBI Taxonomy" id="162426"/>
    <lineage>
        <taxon>Bacteria</taxon>
        <taxon>Bacillati</taxon>
        <taxon>Actinomycetota</taxon>
        <taxon>Actinomycetes</taxon>
        <taxon>Micrococcales</taxon>
        <taxon>Microbacteriaceae</taxon>
        <taxon>Microbacterium</taxon>
    </lineage>
</organism>
<comment type="similarity">
    <text evidence="1">Belongs to the isochorismatase family.</text>
</comment>
<dbReference type="GO" id="GO:0019363">
    <property type="term" value="P:pyridine nucleotide biosynthetic process"/>
    <property type="evidence" value="ECO:0007669"/>
    <property type="project" value="UniProtKB-KW"/>
</dbReference>
<evidence type="ECO:0000256" key="1">
    <source>
        <dbReference type="ARBA" id="ARBA00006336"/>
    </source>
</evidence>
<keyword evidence="2" id="KW-0662">Pyridine nucleotide biosynthesis</keyword>
<dbReference type="EMBL" id="CP054038">
    <property type="protein sequence ID" value="QKJ18784.1"/>
    <property type="molecule type" value="Genomic_DNA"/>
</dbReference>
<keyword evidence="4" id="KW-0378">Hydrolase</keyword>
<name>A0A7D4TQ19_9MICO</name>
<dbReference type="InterPro" id="IPR036380">
    <property type="entry name" value="Isochorismatase-like_sf"/>
</dbReference>
<evidence type="ECO:0000256" key="7">
    <source>
        <dbReference type="ARBA" id="ARBA00043224"/>
    </source>
</evidence>
<dbReference type="SUPFAM" id="SSF52499">
    <property type="entry name" value="Isochorismatase-like hydrolases"/>
    <property type="match status" value="1"/>
</dbReference>
<reference evidence="9 10" key="1">
    <citation type="submission" date="2020-05" db="EMBL/GenBank/DDBJ databases">
        <title>Strain PA2F3 complete genome.</title>
        <authorList>
            <person name="Kim Y.-S."/>
            <person name="Kim S.-J."/>
            <person name="Jung H.-k."/>
            <person name="Kim S.-E."/>
            <person name="Kim K.-H."/>
        </authorList>
    </citation>
    <scope>NUCLEOTIDE SEQUENCE [LARGE SCALE GENOMIC DNA]</scope>
    <source>
        <strain evidence="9 10">PA2F3</strain>
    </source>
</reference>
<proteinExistence type="inferred from homology"/>
<protein>
    <recommendedName>
        <fullName evidence="6">nicotinamidase</fullName>
        <ecNumber evidence="6">3.5.1.19</ecNumber>
    </recommendedName>
    <alternativeName>
        <fullName evidence="7">Nicotinamide deamidase</fullName>
    </alternativeName>
</protein>
<evidence type="ECO:0000313" key="10">
    <source>
        <dbReference type="Proteomes" id="UP000502498"/>
    </source>
</evidence>
<dbReference type="Gene3D" id="3.40.50.850">
    <property type="entry name" value="Isochorismatase-like"/>
    <property type="match status" value="1"/>
</dbReference>
<dbReference type="InterPro" id="IPR000868">
    <property type="entry name" value="Isochorismatase-like_dom"/>
</dbReference>
<dbReference type="GO" id="GO:0046872">
    <property type="term" value="F:metal ion binding"/>
    <property type="evidence" value="ECO:0007669"/>
    <property type="project" value="UniProtKB-KW"/>
</dbReference>
<dbReference type="InterPro" id="IPR052347">
    <property type="entry name" value="Isochorismatase_Nicotinamidase"/>
</dbReference>
<evidence type="ECO:0000259" key="8">
    <source>
        <dbReference type="Pfam" id="PF00857"/>
    </source>
</evidence>
<accession>A0A7D4TQ19</accession>
<dbReference type="EC" id="3.5.1.19" evidence="6"/>
<sequence>MSKALFIVDVQNDFTEGGALGVEGGDAVAAAISRYLVTHGEEYAVIIASRDWHDGDGDNGGHFAAGEPDFVDTWPVHCVAGTEGAEYDAGLDTSAVTHHVKKGQGKPAYSLFEGTTDAGETVSQLLDAHGVVDVDVTGIATDYCVRASALDAVEHGRHVRILTDLVAGVAQASSEAALAELAHAGAELADSGA</sequence>
<evidence type="ECO:0000256" key="6">
    <source>
        <dbReference type="ARBA" id="ARBA00039017"/>
    </source>
</evidence>
<keyword evidence="3" id="KW-0479">Metal-binding</keyword>
<evidence type="ECO:0000256" key="2">
    <source>
        <dbReference type="ARBA" id="ARBA00022642"/>
    </source>
</evidence>
<evidence type="ECO:0000313" key="9">
    <source>
        <dbReference type="EMBL" id="QKJ18784.1"/>
    </source>
</evidence>
<feature type="domain" description="Isochorismatase-like" evidence="8">
    <location>
        <begin position="4"/>
        <end position="191"/>
    </location>
</feature>